<evidence type="ECO:0000313" key="3">
    <source>
        <dbReference type="Proteomes" id="UP000518315"/>
    </source>
</evidence>
<dbReference type="Gene3D" id="3.40.50.720">
    <property type="entry name" value="NAD(P)-binding Rossmann-like Domain"/>
    <property type="match status" value="1"/>
</dbReference>
<dbReference type="Gene3D" id="3.90.180.10">
    <property type="entry name" value="Medium-chain alcohol dehydrogenases, catalytic domain"/>
    <property type="match status" value="1"/>
</dbReference>
<dbReference type="NCBIfam" id="TIGR02823">
    <property type="entry name" value="oxido_YhdH"/>
    <property type="match status" value="1"/>
</dbReference>
<dbReference type="AlphaFoldDB" id="A0A7W5G2J9"/>
<dbReference type="InterPro" id="IPR036291">
    <property type="entry name" value="NAD(P)-bd_dom_sf"/>
</dbReference>
<dbReference type="Proteomes" id="UP000518315">
    <property type="component" value="Unassembled WGS sequence"/>
</dbReference>
<dbReference type="InterPro" id="IPR051397">
    <property type="entry name" value="Zn-ADH-like_protein"/>
</dbReference>
<keyword evidence="2" id="KW-0560">Oxidoreductase</keyword>
<comment type="caution">
    <text evidence="2">The sequence shown here is derived from an EMBL/GenBank/DDBJ whole genome shotgun (WGS) entry which is preliminary data.</text>
</comment>
<dbReference type="EMBL" id="JACHXH010000028">
    <property type="protein sequence ID" value="MBB3138079.1"/>
    <property type="molecule type" value="Genomic_DNA"/>
</dbReference>
<organism evidence="2 3">
    <name type="scientific">Rhizobium pisi</name>
    <dbReference type="NCBI Taxonomy" id="574561"/>
    <lineage>
        <taxon>Bacteria</taxon>
        <taxon>Pseudomonadati</taxon>
        <taxon>Pseudomonadota</taxon>
        <taxon>Alphaproteobacteria</taxon>
        <taxon>Hyphomicrobiales</taxon>
        <taxon>Rhizobiaceae</taxon>
        <taxon>Rhizobium/Agrobacterium group</taxon>
        <taxon>Rhizobium</taxon>
    </lineage>
</organism>
<dbReference type="SUPFAM" id="SSF50129">
    <property type="entry name" value="GroES-like"/>
    <property type="match status" value="1"/>
</dbReference>
<feature type="domain" description="Enoyl reductase (ER)" evidence="1">
    <location>
        <begin position="37"/>
        <end position="347"/>
    </location>
</feature>
<protein>
    <submittedName>
        <fullName evidence="2">Acrylyl-CoA reductase (NADPH)</fullName>
        <ecNumber evidence="2">1.3.1.-</ecNumber>
    </submittedName>
</protein>
<evidence type="ECO:0000313" key="2">
    <source>
        <dbReference type="EMBL" id="MBB3138079.1"/>
    </source>
</evidence>
<accession>A0A7W5G2J9</accession>
<dbReference type="InterPro" id="IPR013149">
    <property type="entry name" value="ADH-like_C"/>
</dbReference>
<name>A0A7W5G2J9_9HYPH</name>
<evidence type="ECO:0000259" key="1">
    <source>
        <dbReference type="SMART" id="SM00829"/>
    </source>
</evidence>
<keyword evidence="3" id="KW-1185">Reference proteome</keyword>
<dbReference type="SUPFAM" id="SSF51735">
    <property type="entry name" value="NAD(P)-binding Rossmann-fold domains"/>
    <property type="match status" value="1"/>
</dbReference>
<dbReference type="SMART" id="SM00829">
    <property type="entry name" value="PKS_ER"/>
    <property type="match status" value="1"/>
</dbReference>
<dbReference type="InterPro" id="IPR020843">
    <property type="entry name" value="ER"/>
</dbReference>
<dbReference type="InterPro" id="IPR014188">
    <property type="entry name" value="Acrylyl-CoA_reductase_AcuI"/>
</dbReference>
<dbReference type="PANTHER" id="PTHR43677:SF1">
    <property type="entry name" value="ACRYLYL-COA REDUCTASE ACUI-RELATED"/>
    <property type="match status" value="1"/>
</dbReference>
<dbReference type="InterPro" id="IPR011032">
    <property type="entry name" value="GroES-like_sf"/>
</dbReference>
<gene>
    <name evidence="2" type="ORF">FHS26_005857</name>
</gene>
<sequence>MGSFNDRRKPLKVMAIINRKERTMTFRAILANRATDGAVTTSVEVLDDRILNDGDVKVAVEWSNVNYKDAVAILTPRIIKSFPLVPGIDFAGTVASSRDGRFKVGDKVVATGWGLSQDHHGGYAQQASVKGDWLVKLPGSISTRDAMAIGTAGFTAMLSVLALEHSGINPERGDILVTGASGGVGSVSIAILAELGYRVTASSGKSVEADYLKSLGASEVMDRALLSEDGPPLGADRWAGAVDAVGGKTLVNILSQTKYRGAVTTCGFVGGMELPASILPFILRGITLCGIDSVNAPQSLREVAWKRLATDLDLRKLGSMVSEVGLNEVRGVAENMLQGKVRGRTLVDVNR</sequence>
<dbReference type="Pfam" id="PF08240">
    <property type="entry name" value="ADH_N"/>
    <property type="match status" value="1"/>
</dbReference>
<dbReference type="PANTHER" id="PTHR43677">
    <property type="entry name" value="SHORT-CHAIN DEHYDROGENASE/REDUCTASE"/>
    <property type="match status" value="1"/>
</dbReference>
<reference evidence="2 3" key="1">
    <citation type="submission" date="2020-08" db="EMBL/GenBank/DDBJ databases">
        <title>Genomic Encyclopedia of Type Strains, Phase III (KMG-III): the genomes of soil and plant-associated and newly described type strains.</title>
        <authorList>
            <person name="Whitman W."/>
        </authorList>
    </citation>
    <scope>NUCLEOTIDE SEQUENCE [LARGE SCALE GENOMIC DNA]</scope>
    <source>
        <strain evidence="2 3">CECT 4113</strain>
    </source>
</reference>
<proteinExistence type="predicted"/>
<dbReference type="CDD" id="cd08288">
    <property type="entry name" value="MDR_yhdh"/>
    <property type="match status" value="1"/>
</dbReference>
<dbReference type="EC" id="1.3.1.-" evidence="2"/>
<dbReference type="Pfam" id="PF00107">
    <property type="entry name" value="ADH_zinc_N"/>
    <property type="match status" value="1"/>
</dbReference>
<dbReference type="InterPro" id="IPR013154">
    <property type="entry name" value="ADH-like_N"/>
</dbReference>
<dbReference type="GO" id="GO:0043957">
    <property type="term" value="F:acryloyl-CoA reductase (NADPH) activity"/>
    <property type="evidence" value="ECO:0007669"/>
    <property type="project" value="TreeGrafter"/>
</dbReference>